<organism evidence="2">
    <name type="scientific">Albugo laibachii Nc14</name>
    <dbReference type="NCBI Taxonomy" id="890382"/>
    <lineage>
        <taxon>Eukaryota</taxon>
        <taxon>Sar</taxon>
        <taxon>Stramenopiles</taxon>
        <taxon>Oomycota</taxon>
        <taxon>Peronosporomycetes</taxon>
        <taxon>Albuginales</taxon>
        <taxon>Albuginaceae</taxon>
        <taxon>Albugo</taxon>
    </lineage>
</organism>
<protein>
    <submittedName>
        <fullName evidence="2">AlNc14C173G8068 protein</fullName>
    </submittedName>
</protein>
<dbReference type="EMBL" id="FR824218">
    <property type="protein sequence ID" value="CCA22938.1"/>
    <property type="molecule type" value="Genomic_DNA"/>
</dbReference>
<dbReference type="InterPro" id="IPR033121">
    <property type="entry name" value="PEPTIDASE_A1"/>
</dbReference>
<dbReference type="Gene3D" id="2.40.70.10">
    <property type="entry name" value="Acid Proteases"/>
    <property type="match status" value="1"/>
</dbReference>
<gene>
    <name evidence="2" type="primary">AlNc14C173G8068</name>
    <name evidence="2" type="ORF">ALNC14_090810</name>
</gene>
<sequence>MGPTIIPREGYQAILQPFELKGLKEEGGFLKGDCSRFISFLNQSDQELYLGIDYPLNMRALVMEPDQYIVMHGKTCIVNLIEGSDSNEVMLGSSVLRAMSVIIDTTGGKSLYKFAPTQRANLLA</sequence>
<dbReference type="HOGENOM" id="CLU_2008182_0_0_1"/>
<dbReference type="AlphaFoldDB" id="F0WNP7"/>
<evidence type="ECO:0000259" key="1">
    <source>
        <dbReference type="PROSITE" id="PS51767"/>
    </source>
</evidence>
<evidence type="ECO:0000313" key="2">
    <source>
        <dbReference type="EMBL" id="CCA22938.1"/>
    </source>
</evidence>
<name>F0WNP7_9STRA</name>
<proteinExistence type="predicted"/>
<accession>F0WNP7</accession>
<dbReference type="PROSITE" id="PS51767">
    <property type="entry name" value="PEPTIDASE_A1"/>
    <property type="match status" value="1"/>
</dbReference>
<dbReference type="InterPro" id="IPR021109">
    <property type="entry name" value="Peptidase_aspartic_dom_sf"/>
</dbReference>
<reference evidence="2" key="2">
    <citation type="submission" date="2011-02" db="EMBL/GenBank/DDBJ databases">
        <authorList>
            <person name="MacLean D."/>
        </authorList>
    </citation>
    <scope>NUCLEOTIDE SEQUENCE</scope>
</reference>
<feature type="domain" description="Peptidase A1" evidence="1">
    <location>
        <begin position="1"/>
        <end position="115"/>
    </location>
</feature>
<reference evidence="2" key="1">
    <citation type="journal article" date="2011" name="PLoS Biol.">
        <title>Gene gain and loss during evolution of obligate parasitism in the white rust pathogen of Arabidopsis thaliana.</title>
        <authorList>
            <person name="Kemen E."/>
            <person name="Gardiner A."/>
            <person name="Schultz-Larsen T."/>
            <person name="Kemen A.C."/>
            <person name="Balmuth A.L."/>
            <person name="Robert-Seilaniantz A."/>
            <person name="Bailey K."/>
            <person name="Holub E."/>
            <person name="Studholme D.J."/>
            <person name="Maclean D."/>
            <person name="Jones J.D."/>
        </authorList>
    </citation>
    <scope>NUCLEOTIDE SEQUENCE</scope>
</reference>